<dbReference type="InterPro" id="IPR018392">
    <property type="entry name" value="LysM"/>
</dbReference>
<dbReference type="AlphaFoldDB" id="A0AAE2SC86"/>
<dbReference type="RefSeq" id="WP_309488966.1">
    <property type="nucleotide sequence ID" value="NZ_JAENIG010000003.1"/>
</dbReference>
<dbReference type="Pfam" id="PF01476">
    <property type="entry name" value="LysM"/>
    <property type="match status" value="1"/>
</dbReference>
<dbReference type="Proteomes" id="UP000634206">
    <property type="component" value="Unassembled WGS sequence"/>
</dbReference>
<sequence>MLLIKAIAGLLVLGAMGGTAYLMKQYTGTVKDLPGTMMERQREIELSLKKKAEEGVRSDNEPGEKAFQRARELLAMESMAEAEEKLKYIVSFYPSAKSATEARHILGEINMDRLLDPEWKEGKRTITVQRGDSYSAIIRKNKTTMDSMTHLSKLRDTDARGLRPGQKLLVMPLDLRISIDLRRKNLTLWKEGDFVKEYPLLKVEYEHKGKDKHLQVGSIRGWYNDEYVSVHSPHYRAATKTIILSDKSLAIRALPSDPEQDLGRGFYLSPVDMEELPLVLRPGNDVEIKN</sequence>
<evidence type="ECO:0000313" key="2">
    <source>
        <dbReference type="EMBL" id="MBK1854357.1"/>
    </source>
</evidence>
<dbReference type="Gene3D" id="3.10.350.10">
    <property type="entry name" value="LysM domain"/>
    <property type="match status" value="1"/>
</dbReference>
<evidence type="ECO:0000259" key="1">
    <source>
        <dbReference type="PROSITE" id="PS51782"/>
    </source>
</evidence>
<proteinExistence type="predicted"/>
<gene>
    <name evidence="2" type="ORF">JIN83_05275</name>
</gene>
<evidence type="ECO:0000313" key="3">
    <source>
        <dbReference type="Proteomes" id="UP000634206"/>
    </source>
</evidence>
<keyword evidence="3" id="KW-1185">Reference proteome</keyword>
<organism evidence="2 3">
    <name type="scientific">Oceaniferula flava</name>
    <dbReference type="NCBI Taxonomy" id="2800421"/>
    <lineage>
        <taxon>Bacteria</taxon>
        <taxon>Pseudomonadati</taxon>
        <taxon>Verrucomicrobiota</taxon>
        <taxon>Verrucomicrobiia</taxon>
        <taxon>Verrucomicrobiales</taxon>
        <taxon>Verrucomicrobiaceae</taxon>
        <taxon>Oceaniferula</taxon>
    </lineage>
</organism>
<name>A0AAE2SC86_9BACT</name>
<comment type="caution">
    <text evidence="2">The sequence shown here is derived from an EMBL/GenBank/DDBJ whole genome shotgun (WGS) entry which is preliminary data.</text>
</comment>
<feature type="domain" description="LysM" evidence="1">
    <location>
        <begin position="124"/>
        <end position="170"/>
    </location>
</feature>
<dbReference type="PROSITE" id="PS51782">
    <property type="entry name" value="LYSM"/>
    <property type="match status" value="1"/>
</dbReference>
<accession>A0AAE2SC86</accession>
<protein>
    <submittedName>
        <fullName evidence="2">LysM peptidoglycan-binding domain-containing protein</fullName>
    </submittedName>
</protein>
<dbReference type="CDD" id="cd00118">
    <property type="entry name" value="LysM"/>
    <property type="match status" value="1"/>
</dbReference>
<reference evidence="2" key="1">
    <citation type="submission" date="2021-01" db="EMBL/GenBank/DDBJ databases">
        <title>Modified the classification status of verrucomicrobia.</title>
        <authorList>
            <person name="Feng X."/>
        </authorList>
    </citation>
    <scope>NUCLEOTIDE SEQUENCE</scope>
    <source>
        <strain evidence="2">5K15</strain>
    </source>
</reference>
<dbReference type="InterPro" id="IPR036779">
    <property type="entry name" value="LysM_dom_sf"/>
</dbReference>
<dbReference type="EMBL" id="JAENIG010000003">
    <property type="protein sequence ID" value="MBK1854357.1"/>
    <property type="molecule type" value="Genomic_DNA"/>
</dbReference>
<dbReference type="SUPFAM" id="SSF54106">
    <property type="entry name" value="LysM domain"/>
    <property type="match status" value="1"/>
</dbReference>